<dbReference type="GO" id="GO:0009908">
    <property type="term" value="P:flower development"/>
    <property type="evidence" value="ECO:0007669"/>
    <property type="project" value="UniProtKB-KW"/>
</dbReference>
<keyword evidence="4" id="KW-0805">Transcription regulation</keyword>
<keyword evidence="12" id="KW-1185">Reference proteome</keyword>
<accession>A0A498IA14</accession>
<dbReference type="FunFam" id="1.25.40.90:FF:000037">
    <property type="entry name" value="Enhancer of ag-4 2"/>
    <property type="match status" value="1"/>
</dbReference>
<evidence type="ECO:0000256" key="2">
    <source>
        <dbReference type="ARBA" id="ARBA00022473"/>
    </source>
</evidence>
<evidence type="ECO:0000313" key="12">
    <source>
        <dbReference type="Proteomes" id="UP000290289"/>
    </source>
</evidence>
<feature type="region of interest" description="Disordered" evidence="8">
    <location>
        <begin position="1177"/>
        <end position="1283"/>
    </location>
</feature>
<dbReference type="GO" id="GO:0005634">
    <property type="term" value="C:nucleus"/>
    <property type="evidence" value="ECO:0007669"/>
    <property type="project" value="UniProtKB-SubCell"/>
</dbReference>
<dbReference type="Pfam" id="PF04818">
    <property type="entry name" value="CID"/>
    <property type="match status" value="1"/>
</dbReference>
<organism evidence="11 12">
    <name type="scientific">Malus domestica</name>
    <name type="common">Apple</name>
    <name type="synonym">Pyrus malus</name>
    <dbReference type="NCBI Taxonomy" id="3750"/>
    <lineage>
        <taxon>Eukaryota</taxon>
        <taxon>Viridiplantae</taxon>
        <taxon>Streptophyta</taxon>
        <taxon>Embryophyta</taxon>
        <taxon>Tracheophyta</taxon>
        <taxon>Spermatophyta</taxon>
        <taxon>Magnoliopsida</taxon>
        <taxon>eudicotyledons</taxon>
        <taxon>Gunneridae</taxon>
        <taxon>Pentapetalae</taxon>
        <taxon>rosids</taxon>
        <taxon>fabids</taxon>
        <taxon>Rosales</taxon>
        <taxon>Rosaceae</taxon>
        <taxon>Amygdaloideae</taxon>
        <taxon>Maleae</taxon>
        <taxon>Malus</taxon>
    </lineage>
</organism>
<keyword evidence="6" id="KW-0804">Transcription</keyword>
<dbReference type="Proteomes" id="UP000290289">
    <property type="component" value="Chromosome 13"/>
</dbReference>
<feature type="compositionally biased region" description="Basic and acidic residues" evidence="8">
    <location>
        <begin position="637"/>
        <end position="659"/>
    </location>
</feature>
<feature type="compositionally biased region" description="Polar residues" evidence="8">
    <location>
        <begin position="578"/>
        <end position="595"/>
    </location>
</feature>
<feature type="compositionally biased region" description="Pro residues" evidence="8">
    <location>
        <begin position="1219"/>
        <end position="1273"/>
    </location>
</feature>
<protein>
    <recommendedName>
        <fullName evidence="13">CID domain-containing protein</fullName>
    </recommendedName>
</protein>
<dbReference type="InterPro" id="IPR006569">
    <property type="entry name" value="CID_dom"/>
</dbReference>
<comment type="subcellular location">
    <subcellularLocation>
        <location evidence="1">Nucleus</location>
    </subcellularLocation>
</comment>
<dbReference type="InterPro" id="IPR000313">
    <property type="entry name" value="PWWP_dom"/>
</dbReference>
<feature type="compositionally biased region" description="Basic and acidic residues" evidence="8">
    <location>
        <begin position="666"/>
        <end position="680"/>
    </location>
</feature>
<keyword evidence="7" id="KW-0539">Nucleus</keyword>
<dbReference type="SMART" id="SM00582">
    <property type="entry name" value="RPR"/>
    <property type="match status" value="1"/>
</dbReference>
<feature type="compositionally biased region" description="Polar residues" evidence="8">
    <location>
        <begin position="446"/>
        <end position="461"/>
    </location>
</feature>
<evidence type="ECO:0000256" key="3">
    <source>
        <dbReference type="ARBA" id="ARBA00022664"/>
    </source>
</evidence>
<feature type="compositionally biased region" description="Basic and acidic residues" evidence="8">
    <location>
        <begin position="328"/>
        <end position="350"/>
    </location>
</feature>
<evidence type="ECO:0000256" key="5">
    <source>
        <dbReference type="ARBA" id="ARBA00023089"/>
    </source>
</evidence>
<evidence type="ECO:0000256" key="4">
    <source>
        <dbReference type="ARBA" id="ARBA00023015"/>
    </source>
</evidence>
<feature type="compositionally biased region" description="Polar residues" evidence="8">
    <location>
        <begin position="1128"/>
        <end position="1146"/>
    </location>
</feature>
<feature type="region of interest" description="Disordered" evidence="8">
    <location>
        <begin position="512"/>
        <end position="761"/>
    </location>
</feature>
<feature type="domain" description="PWWP" evidence="9">
    <location>
        <begin position="20"/>
        <end position="118"/>
    </location>
</feature>
<feature type="compositionally biased region" description="Low complexity" evidence="8">
    <location>
        <begin position="1432"/>
        <end position="1441"/>
    </location>
</feature>
<keyword evidence="2" id="KW-0217">Developmental protein</keyword>
<feature type="region of interest" description="Disordered" evidence="8">
    <location>
        <begin position="1303"/>
        <end position="1324"/>
    </location>
</feature>
<dbReference type="InterPro" id="IPR008942">
    <property type="entry name" value="ENTH_VHS"/>
</dbReference>
<keyword evidence="3" id="KW-0507">mRNA processing</keyword>
<feature type="compositionally biased region" description="Basic and acidic residues" evidence="8">
    <location>
        <begin position="1179"/>
        <end position="1188"/>
    </location>
</feature>
<evidence type="ECO:0000313" key="11">
    <source>
        <dbReference type="EMBL" id="RXH79062.1"/>
    </source>
</evidence>
<feature type="compositionally biased region" description="Basic and acidic residues" evidence="8">
    <location>
        <begin position="527"/>
        <end position="537"/>
    </location>
</feature>
<evidence type="ECO:0000259" key="10">
    <source>
        <dbReference type="PROSITE" id="PS51391"/>
    </source>
</evidence>
<proteinExistence type="predicted"/>
<feature type="compositionally biased region" description="Basic and acidic residues" evidence="8">
    <location>
        <begin position="197"/>
        <end position="220"/>
    </location>
</feature>
<feature type="compositionally biased region" description="Basic and acidic residues" evidence="8">
    <location>
        <begin position="1449"/>
        <end position="1459"/>
    </location>
</feature>
<dbReference type="EMBL" id="RDQH01000339">
    <property type="protein sequence ID" value="RXH79062.1"/>
    <property type="molecule type" value="Genomic_DNA"/>
</dbReference>
<dbReference type="STRING" id="3750.A0A498IA14"/>
<evidence type="ECO:0000256" key="6">
    <source>
        <dbReference type="ARBA" id="ARBA00023163"/>
    </source>
</evidence>
<feature type="region of interest" description="Disordered" evidence="8">
    <location>
        <begin position="1404"/>
        <end position="1522"/>
    </location>
</feature>
<dbReference type="PROSITE" id="PS51391">
    <property type="entry name" value="CID"/>
    <property type="match status" value="1"/>
</dbReference>
<dbReference type="Gene3D" id="1.25.40.90">
    <property type="match status" value="1"/>
</dbReference>
<reference evidence="11 12" key="1">
    <citation type="submission" date="2018-10" db="EMBL/GenBank/DDBJ databases">
        <title>A high-quality apple genome assembly.</title>
        <authorList>
            <person name="Hu J."/>
        </authorList>
    </citation>
    <scope>NUCLEOTIDE SEQUENCE [LARGE SCALE GENOMIC DNA]</scope>
    <source>
        <strain evidence="12">cv. HFTH1</strain>
        <tissue evidence="11">Young leaf</tissue>
    </source>
</reference>
<feature type="domain" description="CID" evidence="10">
    <location>
        <begin position="917"/>
        <end position="1058"/>
    </location>
</feature>
<feature type="compositionally biased region" description="Basic and acidic residues" evidence="8">
    <location>
        <begin position="154"/>
        <end position="165"/>
    </location>
</feature>
<keyword evidence="5" id="KW-0287">Flowering</keyword>
<evidence type="ECO:0000259" key="9">
    <source>
        <dbReference type="PROSITE" id="PS50812"/>
    </source>
</evidence>
<evidence type="ECO:0000256" key="7">
    <source>
        <dbReference type="ARBA" id="ARBA00023242"/>
    </source>
</evidence>
<dbReference type="PANTHER" id="PTHR12550">
    <property type="entry name" value="HEPATOMA-DERIVED GROWTH FACTOR-RELATED"/>
    <property type="match status" value="1"/>
</dbReference>
<evidence type="ECO:0000256" key="8">
    <source>
        <dbReference type="SAM" id="MobiDB-lite"/>
    </source>
</evidence>
<name>A0A498IA14_MALDO</name>
<evidence type="ECO:0000256" key="1">
    <source>
        <dbReference type="ARBA" id="ARBA00004123"/>
    </source>
</evidence>
<feature type="region of interest" description="Disordered" evidence="8">
    <location>
        <begin position="1109"/>
        <end position="1149"/>
    </location>
</feature>
<gene>
    <name evidence="11" type="ORF">DVH24_040209</name>
</gene>
<dbReference type="Pfam" id="PF00855">
    <property type="entry name" value="PWWP"/>
    <property type="match status" value="1"/>
</dbReference>
<feature type="compositionally biased region" description="Pro residues" evidence="8">
    <location>
        <begin position="1406"/>
        <end position="1417"/>
    </location>
</feature>
<feature type="compositionally biased region" description="Low complexity" evidence="8">
    <location>
        <begin position="723"/>
        <end position="738"/>
    </location>
</feature>
<dbReference type="PANTHER" id="PTHR12550:SF70">
    <property type="entry name" value="JIL-1 ANCHORING AND STABILIZING PROTEIN, ISOFORM A"/>
    <property type="match status" value="1"/>
</dbReference>
<feature type="compositionally biased region" description="Polar residues" evidence="8">
    <location>
        <begin position="691"/>
        <end position="719"/>
    </location>
</feature>
<dbReference type="GO" id="GO:0006397">
    <property type="term" value="P:mRNA processing"/>
    <property type="evidence" value="ECO:0007669"/>
    <property type="project" value="UniProtKB-KW"/>
</dbReference>
<feature type="compositionally biased region" description="Polar residues" evidence="8">
    <location>
        <begin position="1489"/>
        <end position="1504"/>
    </location>
</feature>
<sequence length="1533" mass="167035">MAPGRRRGASKAKDKNKLSLGDLVLAKVKGFPYWPAKYKYEHEIDGLCLMLIRVTQSDFSLCDNRLVFEVTLVGLNFQISRPEDWKKVPDPKKYFVQFFGTEEIAFVAPADIQAFTSEAKSKLLGRCHAKTKYFSQAVKDICQAFDELHKKRSNDLRDDTDRSDTGCEAPSGDGIEDNGIDVDLKDGEGLQDSNGQTDKEEGIGDIGPKLERCSQARGENDNDDGNPSTSCGAKESSPVFSPERKNKTAAVPPPKKEALKKSKPENSSHPKEEVSGSKREQDDRTKKRSDGQRSVANGHKMTKMVTGSKRKHGGTVEEQKNHSAVTSSKDDNSIGRVDHPQSGDRLKDGTKGTLGSGGRKREFSPDALKSDTGGKVGKKTKDLFKANKQVKLPNNVIDDYEEHAKDKHSGRTKGVQPGLGKPNLGTNDPSHCSKKSKHVDAGDSASRGSVSKTTKSLSPSSDVDDKTLKIMDSNLSTSRVKRENHLVSMSKNVVGGPNGPGDEAVLPLTKRHRRALEAMPDSDTLVSDDKKEEDPTLKNDMSCSTDVRVPTQRKRRAVCLYDEEEEEEKPKTPVHGGSSRNIKASSHSSDAVKSNNENHERSDTAQQSTQCPTEFPMSFTKESSSQLYDGFPSPRKPQADEEKLEKKPQIEKKSLEKVVHVYHSPKKSEPGHLLSKEEKPTLISPKKSPHLVSTTKPVVEQQKPTKSLVKVSSTGTQKKAQAVSSKGSGLLSNSSVSSHNQARNKSAPSGEKSKPTTQSFPQIIDSAILTENETEYISLSGERMEVGREEKIGISMGSRTPESSQSMRHLIAVAQAKRKQAQSQNFFLGFSSSTLVSNSDMQGRSPSPSAVQGFLSISSTALQADIPGSNQLTNVASPVTHGRHCVSQIQLDLEEISERRVSSGHRTAGGSLSGGTEAAVARDAFEGMIETLSRTKESISRATRLAIDCAKYGIANEVVELLIRKLESEPSFHRKVDLFFLVDSITQISHNQKGIAGASYVPTVQAALPRLLGAAAPPGSGARDNRRQCLKVLRLWIERKIFPESVLRRYMDDIGVSNDDTIAGFSFRRPSRAERAIDDPIREMEGMFVDEYGSNATFQLPGFLSSHAFEDDEEEEELPSCSYKETSHSSPMETTHASGESETCAVTPNDRPETCAVTPNDRRHCILEDVDGELEMEDVSGHPKDERPLFGNGSFELDPQQQGSDRVMEPASIACTDLPPVPEGSPPLPLDSPPATPPLPPSPPPPPPPLPLSPSPPPPPPPPLPSQPPPPLPSSGHQPLLIPQSSIPTQASLLSQQMLPLQSSMHPSPQVAYQPPTPHEYCSTSGNQHVQIAGNASHVGPIDATAKSEMFPQQQACFVPAGVCGPREPSGFNSTRPLEHGHNDMFLSAQVSQASQQFQQVITPFPQRPLPPAPPQNPSSHFSYTKQHPHQHPQQPYHGPYSLPPPPDSQRRFVADEQRGVWINGGRPPHPGPPFGHEGYFRQPPDRPQPNNMAFQRSAPNNVPTGAPISGHGASQILPCRPDIPAVNCWRPA</sequence>
<feature type="region of interest" description="Disordered" evidence="8">
    <location>
        <begin position="154"/>
        <end position="484"/>
    </location>
</feature>
<dbReference type="SMART" id="SM00293">
    <property type="entry name" value="PWWP"/>
    <property type="match status" value="1"/>
</dbReference>
<feature type="compositionally biased region" description="Basic and acidic residues" evidence="8">
    <location>
        <begin position="254"/>
        <end position="291"/>
    </location>
</feature>
<dbReference type="SUPFAM" id="SSF63748">
    <property type="entry name" value="Tudor/PWWP/MBT"/>
    <property type="match status" value="1"/>
</dbReference>
<evidence type="ECO:0008006" key="13">
    <source>
        <dbReference type="Google" id="ProtNLM"/>
    </source>
</evidence>
<dbReference type="Gene3D" id="2.30.30.140">
    <property type="match status" value="1"/>
</dbReference>
<dbReference type="PROSITE" id="PS50812">
    <property type="entry name" value="PWWP"/>
    <property type="match status" value="1"/>
</dbReference>
<comment type="caution">
    <text evidence="11">The sequence shown here is derived from an EMBL/GenBank/DDBJ whole genome shotgun (WGS) entry which is preliminary data.</text>
</comment>